<proteinExistence type="predicted"/>
<protein>
    <submittedName>
        <fullName evidence="1">Uncharacterized protein</fullName>
    </submittedName>
</protein>
<comment type="caution">
    <text evidence="1">The sequence shown here is derived from an EMBL/GenBank/DDBJ whole genome shotgun (WGS) entry which is preliminary data.</text>
</comment>
<gene>
    <name evidence="1" type="ORF">MEUPH1_LOCUS4308</name>
</gene>
<evidence type="ECO:0000313" key="2">
    <source>
        <dbReference type="Proteomes" id="UP001160148"/>
    </source>
</evidence>
<dbReference type="AlphaFoldDB" id="A0AAV0VTJ3"/>
<keyword evidence="2" id="KW-1185">Reference proteome</keyword>
<evidence type="ECO:0000313" key="1">
    <source>
        <dbReference type="EMBL" id="CAI6347529.1"/>
    </source>
</evidence>
<name>A0AAV0VTJ3_9HEMI</name>
<organism evidence="1 2">
    <name type="scientific">Macrosiphum euphorbiae</name>
    <name type="common">potato aphid</name>
    <dbReference type="NCBI Taxonomy" id="13131"/>
    <lineage>
        <taxon>Eukaryota</taxon>
        <taxon>Metazoa</taxon>
        <taxon>Ecdysozoa</taxon>
        <taxon>Arthropoda</taxon>
        <taxon>Hexapoda</taxon>
        <taxon>Insecta</taxon>
        <taxon>Pterygota</taxon>
        <taxon>Neoptera</taxon>
        <taxon>Paraneoptera</taxon>
        <taxon>Hemiptera</taxon>
        <taxon>Sternorrhyncha</taxon>
        <taxon>Aphidomorpha</taxon>
        <taxon>Aphidoidea</taxon>
        <taxon>Aphididae</taxon>
        <taxon>Macrosiphini</taxon>
        <taxon>Macrosiphum</taxon>
    </lineage>
</organism>
<sequence>MPFSQGLRLDLMQPIKPLNPTNGQINVQHGDSIHLQPRVRRGRIDNRSLYIFHRQMCHLHTSQGRRGLPSNMPEPFLTGFVGIMNSGKFREQNINRSRE</sequence>
<reference evidence="1 2" key="1">
    <citation type="submission" date="2023-01" db="EMBL/GenBank/DDBJ databases">
        <authorList>
            <person name="Whitehead M."/>
        </authorList>
    </citation>
    <scope>NUCLEOTIDE SEQUENCE [LARGE SCALE GENOMIC DNA]</scope>
</reference>
<accession>A0AAV0VTJ3</accession>
<dbReference type="Proteomes" id="UP001160148">
    <property type="component" value="Unassembled WGS sequence"/>
</dbReference>
<dbReference type="EMBL" id="CARXXK010000001">
    <property type="protein sequence ID" value="CAI6347529.1"/>
    <property type="molecule type" value="Genomic_DNA"/>
</dbReference>